<sequence>MYESPNSLQDLCLDTVCDNLLEIFDVFYENVEEEKVENATVKQYGVNKKFKFKDNELFLIKELSEMLFNKLGEKNLICDSTLNLFSAKNTKLQRVKIKSPRKITIEGLKILKEHKLLELECTDLKKFSINSILECLSDWSFQNLVCLNLSRCTFINSQRHSFVPPLTELRNLKSLSVAYTEFNQYALKILCEDLKQLEKLDISGTVVTDLTPLLLLSDKLTSLMICDLRLLKKMTEVVTKLHNLRHLDVSVVYDQLDGTDHTVTEILENYTSLPNLISLDLSGWRELISKDALENYIKTHPHLKYLGIVLNLVAFESPFSDPNDPRFNHDLMIAGLGSENQIKMTLKRHFERELYVQKALYHLFQLTSAFHEARADIFELVLPSMAAHPNKFGVQMAATACLYNLTRGENSKHIHPKLLSRGVNLTLSAMEHFPGDYQLQKNSLLTLCSDRILQEVAFDKFRCAKLVLDSLCAFDEVNMNRMAVAICSILAAKISTKETSELGARPIYMKKLLAMVQNRVETNLADITLKFTLSALWNLTDESAATCTVFLEQGGASLFMNVLKTFQKDSAIETKVLGLLNNIAEVKKLRHSLMLNSLIEELNLLLKSEHMDVSYFAAGIIAHLASDGPAMWTVTNYSREQMLSELEKVVSNWKVPENEMVAYRSFRPFFPLLIKDMDYRVQLWAVWAIRHVCTKNPNRYLFMLKEEKGAILLRELLECDVTHPTIKDICQKIFSNLDNK</sequence>
<protein>
    <submittedName>
        <fullName evidence="8">Protein zyg-11 homolog B-like isoform X1</fullName>
    </submittedName>
</protein>
<dbReference type="Pfam" id="PF25013">
    <property type="entry name" value="LRR_Zer-1"/>
    <property type="match status" value="1"/>
</dbReference>
<dbReference type="Gene3D" id="1.25.10.10">
    <property type="entry name" value="Leucine-rich Repeat Variant"/>
    <property type="match status" value="1"/>
</dbReference>
<evidence type="ECO:0000259" key="6">
    <source>
        <dbReference type="Pfam" id="PF25013"/>
    </source>
</evidence>
<comment type="similarity">
    <text evidence="1">Belongs to the zyg-11 family.</text>
</comment>
<dbReference type="RefSeq" id="XP_018322046.1">
    <property type="nucleotide sequence ID" value="XM_018466544.1"/>
</dbReference>
<dbReference type="InterPro" id="IPR016024">
    <property type="entry name" value="ARM-type_fold"/>
</dbReference>
<dbReference type="InterPro" id="IPR056845">
    <property type="entry name" value="LRR_Zer-1"/>
</dbReference>
<gene>
    <name evidence="8" type="primary">LOC108734842</name>
</gene>
<evidence type="ECO:0000256" key="2">
    <source>
        <dbReference type="ARBA" id="ARBA00022614"/>
    </source>
</evidence>
<keyword evidence="3" id="KW-0677">Repeat</keyword>
<dbReference type="Pfam" id="PF22964">
    <property type="entry name" value="ZER1-like_2nd"/>
    <property type="match status" value="1"/>
</dbReference>
<reference evidence="8" key="1">
    <citation type="submission" date="2025-08" db="UniProtKB">
        <authorList>
            <consortium name="RefSeq"/>
        </authorList>
    </citation>
    <scope>IDENTIFICATION</scope>
    <source>
        <tissue evidence="8">Entire body</tissue>
    </source>
</reference>
<dbReference type="GeneID" id="108734842"/>
<proteinExistence type="inferred from homology"/>
<keyword evidence="4" id="KW-0833">Ubl conjugation pathway</keyword>
<evidence type="ECO:0000313" key="8">
    <source>
        <dbReference type="RefSeq" id="XP_018322046.1"/>
    </source>
</evidence>
<dbReference type="GO" id="GO:0031462">
    <property type="term" value="C:Cul2-RING ubiquitin ligase complex"/>
    <property type="evidence" value="ECO:0007669"/>
    <property type="project" value="TreeGrafter"/>
</dbReference>
<dbReference type="FunFam" id="1.25.10.10:FF:000086">
    <property type="entry name" value="protein zyg-11 homolog B isoform X2"/>
    <property type="match status" value="1"/>
</dbReference>
<keyword evidence="2" id="KW-0433">Leucine-rich repeat</keyword>
<dbReference type="Gene3D" id="3.80.10.10">
    <property type="entry name" value="Ribonuclease Inhibitor"/>
    <property type="match status" value="2"/>
</dbReference>
<dbReference type="SUPFAM" id="SSF52047">
    <property type="entry name" value="RNI-like"/>
    <property type="match status" value="1"/>
</dbReference>
<evidence type="ECO:0000259" key="5">
    <source>
        <dbReference type="Pfam" id="PF22964"/>
    </source>
</evidence>
<evidence type="ECO:0000256" key="3">
    <source>
        <dbReference type="ARBA" id="ARBA00022737"/>
    </source>
</evidence>
<feature type="domain" description="Protein zer-1 homolog-like C-terminal" evidence="5">
    <location>
        <begin position="384"/>
        <end position="737"/>
    </location>
</feature>
<dbReference type="InterPro" id="IPR051341">
    <property type="entry name" value="Zyg-11_UBL_adapter"/>
</dbReference>
<evidence type="ECO:0000256" key="4">
    <source>
        <dbReference type="ARBA" id="ARBA00022786"/>
    </source>
</evidence>
<name>A0A1W4WDK5_AGRPL</name>
<dbReference type="PANTHER" id="PTHR12904">
    <property type="match status" value="1"/>
</dbReference>
<organism evidence="7 8">
    <name type="scientific">Agrilus planipennis</name>
    <name type="common">Emerald ash borer</name>
    <name type="synonym">Agrilus marcopoli</name>
    <dbReference type="NCBI Taxonomy" id="224129"/>
    <lineage>
        <taxon>Eukaryota</taxon>
        <taxon>Metazoa</taxon>
        <taxon>Ecdysozoa</taxon>
        <taxon>Arthropoda</taxon>
        <taxon>Hexapoda</taxon>
        <taxon>Insecta</taxon>
        <taxon>Pterygota</taxon>
        <taxon>Neoptera</taxon>
        <taxon>Endopterygota</taxon>
        <taxon>Coleoptera</taxon>
        <taxon>Polyphaga</taxon>
        <taxon>Elateriformia</taxon>
        <taxon>Buprestoidea</taxon>
        <taxon>Buprestidae</taxon>
        <taxon>Agrilinae</taxon>
        <taxon>Agrilus</taxon>
    </lineage>
</organism>
<evidence type="ECO:0000256" key="1">
    <source>
        <dbReference type="ARBA" id="ARBA00009420"/>
    </source>
</evidence>
<accession>A0A1W4WDK5</accession>
<dbReference type="InterPro" id="IPR032675">
    <property type="entry name" value="LRR_dom_sf"/>
</dbReference>
<feature type="domain" description="Zer-1-like leucine-rich repeats region" evidence="6">
    <location>
        <begin position="190"/>
        <end position="283"/>
    </location>
</feature>
<keyword evidence="7" id="KW-1185">Reference proteome</keyword>
<dbReference type="SUPFAM" id="SSF48371">
    <property type="entry name" value="ARM repeat"/>
    <property type="match status" value="1"/>
</dbReference>
<dbReference type="InParanoid" id="A0A1W4WDK5"/>
<dbReference type="InterPro" id="IPR011989">
    <property type="entry name" value="ARM-like"/>
</dbReference>
<dbReference type="Proteomes" id="UP000192223">
    <property type="component" value="Unplaced"/>
</dbReference>
<dbReference type="InterPro" id="IPR055142">
    <property type="entry name" value="ZER1-like_C"/>
</dbReference>
<dbReference type="OrthoDB" id="5783533at2759"/>
<dbReference type="STRING" id="224129.A0A1W4WDK5"/>
<evidence type="ECO:0000313" key="7">
    <source>
        <dbReference type="Proteomes" id="UP000192223"/>
    </source>
</evidence>
<dbReference type="AlphaFoldDB" id="A0A1W4WDK5"/>
<dbReference type="PANTHER" id="PTHR12904:SF22">
    <property type="entry name" value="ZYG-11 FAMILY MEMBER B, CELL CYCLE REGULATOR"/>
    <property type="match status" value="1"/>
</dbReference>
<dbReference type="KEGG" id="apln:108734842"/>